<dbReference type="Proteomes" id="UP000249819">
    <property type="component" value="Unassembled WGS sequence"/>
</dbReference>
<dbReference type="AlphaFoldDB" id="A0A327VVI3"/>
<evidence type="ECO:0000313" key="1">
    <source>
        <dbReference type="EMBL" id="RAJ75201.1"/>
    </source>
</evidence>
<dbReference type="EMBL" id="QLMA01000010">
    <property type="protein sequence ID" value="RAJ75201.1"/>
    <property type="molecule type" value="Genomic_DNA"/>
</dbReference>
<proteinExistence type="predicted"/>
<reference evidence="1 2" key="1">
    <citation type="submission" date="2018-06" db="EMBL/GenBank/DDBJ databases">
        <title>Genomic Encyclopedia of Archaeal and Bacterial Type Strains, Phase II (KMG-II): from individual species to whole genera.</title>
        <authorList>
            <person name="Goeker M."/>
        </authorList>
    </citation>
    <scope>NUCLEOTIDE SEQUENCE [LARGE SCALE GENOMIC DNA]</scope>
    <source>
        <strain evidence="1 2">DSM 29821</strain>
    </source>
</reference>
<evidence type="ECO:0008006" key="3">
    <source>
        <dbReference type="Google" id="ProtNLM"/>
    </source>
</evidence>
<name>A0A327VVI3_9BACT</name>
<keyword evidence="2" id="KW-1185">Reference proteome</keyword>
<organism evidence="1 2">
    <name type="scientific">Chitinophaga dinghuensis</name>
    <dbReference type="NCBI Taxonomy" id="1539050"/>
    <lineage>
        <taxon>Bacteria</taxon>
        <taxon>Pseudomonadati</taxon>
        <taxon>Bacteroidota</taxon>
        <taxon>Chitinophagia</taxon>
        <taxon>Chitinophagales</taxon>
        <taxon>Chitinophagaceae</taxon>
        <taxon>Chitinophaga</taxon>
    </lineage>
</organism>
<accession>A0A327VVI3</accession>
<gene>
    <name evidence="1" type="ORF">CLV59_110250</name>
</gene>
<evidence type="ECO:0000313" key="2">
    <source>
        <dbReference type="Proteomes" id="UP000249819"/>
    </source>
</evidence>
<protein>
    <recommendedName>
        <fullName evidence="3">DUF4157 domain-containing protein</fullName>
    </recommendedName>
</protein>
<dbReference type="RefSeq" id="WP_245950958.1">
    <property type="nucleotide sequence ID" value="NZ_QLMA01000010.1"/>
</dbReference>
<sequence length="95" mass="11242">MAGIAAKRMKARSLAMVIGHTIHLYGASRQQFLSDIEWVRHEACHVLQYREYGIFRFLYLYIREYLRHGYVDNSFEVAARAAEADQHLLDRFEIH</sequence>
<comment type="caution">
    <text evidence="1">The sequence shown here is derived from an EMBL/GenBank/DDBJ whole genome shotgun (WGS) entry which is preliminary data.</text>
</comment>